<name>A0ABY9NJM9_9PSED</name>
<accession>A0ABY9NJM9</accession>
<proteinExistence type="predicted"/>
<keyword evidence="2" id="KW-1185">Reference proteome</keyword>
<reference evidence="1 2" key="1">
    <citation type="journal article" date="2023" name="Access Microbiol">
        <title>The genome of a steinernematid-associated Pseudomonas piscis bacterium encodes the biosynthesis of insect toxins.</title>
        <authorList>
            <person name="Awori R.M."/>
            <person name="Hendre P."/>
            <person name="Amugune N.O."/>
        </authorList>
    </citation>
    <scope>NUCLEOTIDE SEQUENCE [LARGE SCALE GENOMIC DNA]</scope>
    <source>
        <strain evidence="1 2">75</strain>
    </source>
</reference>
<evidence type="ECO:0000313" key="1">
    <source>
        <dbReference type="EMBL" id="WMN18770.1"/>
    </source>
</evidence>
<organism evidence="1 2">
    <name type="scientific">Pseudomonas piscis</name>
    <dbReference type="NCBI Taxonomy" id="2614538"/>
    <lineage>
        <taxon>Bacteria</taxon>
        <taxon>Pseudomonadati</taxon>
        <taxon>Pseudomonadota</taxon>
        <taxon>Gammaproteobacteria</taxon>
        <taxon>Pseudomonadales</taxon>
        <taxon>Pseudomonadaceae</taxon>
        <taxon>Pseudomonas</taxon>
    </lineage>
</organism>
<protein>
    <submittedName>
        <fullName evidence="1">Uncharacterized protein</fullName>
    </submittedName>
</protein>
<sequence length="229" mass="26337">MEAALTPQSKPTLNTPNFGLLMQYKNEDVIHKFREEWKVSEDEAKDIFDETKKFLFLASVTTQKCFNLDINEPLLIIDKMWHTFILFTEDYADFCNTHFGTMLHHQPFSKNHLKKLIKKLSEHGMTLSEAKSKHLYQQLGFIEETLGRQTIVKWYVEYSEKYSPGKLSSLQKPLFDGEARLTEHNNIEQASHSASSDLIKMIVSAYTTSQYCGTNCGAYCSCNSGSLHM</sequence>
<dbReference type="Proteomes" id="UP001237292">
    <property type="component" value="Chromosome"/>
</dbReference>
<evidence type="ECO:0000313" key="2">
    <source>
        <dbReference type="Proteomes" id="UP001237292"/>
    </source>
</evidence>
<dbReference type="EMBL" id="CP133164">
    <property type="protein sequence ID" value="WMN18770.1"/>
    <property type="molecule type" value="Genomic_DNA"/>
</dbReference>
<dbReference type="RefSeq" id="WP_282878817.1">
    <property type="nucleotide sequence ID" value="NZ_CP133164.1"/>
</dbReference>
<gene>
    <name evidence="1" type="ORF">QL104_05015</name>
</gene>